<dbReference type="Gene3D" id="3.30.40.10">
    <property type="entry name" value="Zinc/RING finger domain, C3HC4 (zinc finger)"/>
    <property type="match status" value="1"/>
</dbReference>
<dbReference type="GO" id="GO:0061630">
    <property type="term" value="F:ubiquitin protein ligase activity"/>
    <property type="evidence" value="ECO:0007669"/>
    <property type="project" value="TreeGrafter"/>
</dbReference>
<keyword evidence="2" id="KW-1185">Reference proteome</keyword>
<dbReference type="PROSITE" id="PS50089">
    <property type="entry name" value="ZF_RING_2"/>
    <property type="match status" value="1"/>
</dbReference>
<dbReference type="Pfam" id="PF13639">
    <property type="entry name" value="zf-RING_2"/>
    <property type="match status" value="1"/>
</dbReference>
<dbReference type="SMART" id="SM00184">
    <property type="entry name" value="RING"/>
    <property type="match status" value="1"/>
</dbReference>
<organism evidence="1 2">
    <name type="scientific">Punica granatum</name>
    <name type="common">Pomegranate</name>
    <dbReference type="NCBI Taxonomy" id="22663"/>
    <lineage>
        <taxon>Eukaryota</taxon>
        <taxon>Viridiplantae</taxon>
        <taxon>Streptophyta</taxon>
        <taxon>Embryophyta</taxon>
        <taxon>Tracheophyta</taxon>
        <taxon>Spermatophyta</taxon>
        <taxon>Magnoliopsida</taxon>
        <taxon>eudicotyledons</taxon>
        <taxon>Gunneridae</taxon>
        <taxon>Pentapetalae</taxon>
        <taxon>rosids</taxon>
        <taxon>malvids</taxon>
        <taxon>Myrtales</taxon>
        <taxon>Lythraceae</taxon>
        <taxon>Punica</taxon>
    </lineage>
</organism>
<dbReference type="OrthoDB" id="8062037at2759"/>
<dbReference type="STRING" id="22663.A0A2I0LF02"/>
<comment type="caution">
    <text evidence="1">The sequence shown here is derived from an EMBL/GenBank/DDBJ whole genome shotgun (WGS) entry which is preliminary data.</text>
</comment>
<dbReference type="InterPro" id="IPR001841">
    <property type="entry name" value="Znf_RING"/>
</dbReference>
<evidence type="ECO:0000313" key="2">
    <source>
        <dbReference type="Proteomes" id="UP000233551"/>
    </source>
</evidence>
<dbReference type="InterPro" id="IPR013083">
    <property type="entry name" value="Znf_RING/FYVE/PHD"/>
</dbReference>
<reference evidence="1 2" key="1">
    <citation type="submission" date="2017-11" db="EMBL/GenBank/DDBJ databases">
        <title>De-novo sequencing of pomegranate (Punica granatum L.) genome.</title>
        <authorList>
            <person name="Akparov Z."/>
            <person name="Amiraslanov A."/>
            <person name="Hajiyeva S."/>
            <person name="Abbasov M."/>
            <person name="Kaur K."/>
            <person name="Hamwieh A."/>
            <person name="Solovyev V."/>
            <person name="Salamov A."/>
            <person name="Braich B."/>
            <person name="Kosarev P."/>
            <person name="Mahmoud A."/>
            <person name="Hajiyev E."/>
            <person name="Babayeva S."/>
            <person name="Izzatullayeva V."/>
            <person name="Mammadov A."/>
            <person name="Mammadov A."/>
            <person name="Sharifova S."/>
            <person name="Ojaghi J."/>
            <person name="Eynullazada K."/>
            <person name="Bayramov B."/>
            <person name="Abdulazimova A."/>
            <person name="Shahmuradov I."/>
        </authorList>
    </citation>
    <scope>NUCLEOTIDE SEQUENCE [LARGE SCALE GENOMIC DNA]</scope>
    <source>
        <strain evidence="2">cv. AG2017</strain>
        <tissue evidence="1">Leaf</tissue>
    </source>
</reference>
<dbReference type="PANTHER" id="PTHR45969:SF9">
    <property type="entry name" value="RING-TYPE DOMAIN-CONTAINING PROTEIN"/>
    <property type="match status" value="1"/>
</dbReference>
<dbReference type="GeneID" id="116205730"/>
<dbReference type="EMBL" id="PGOL01000014">
    <property type="protein sequence ID" value="PKI79240.1"/>
    <property type="molecule type" value="Genomic_DNA"/>
</dbReference>
<sequence>MYCLAYTRSSLCTAALIFYTMVWFPLVQLKRSLLGLVSPRPEGSFPEFRLPAARFGDLQRSRSSSSNASEGESAKCSICLADMEEEEAVSELPRCGHVFHLGCIEEWLEKCQFTCPLCRTLLFDRCKISQR</sequence>
<accession>A0A2I0LF02</accession>
<gene>
    <name evidence="1" type="ORF">CRG98_000360</name>
</gene>
<protein>
    <submittedName>
        <fullName evidence="1">Uncharacterized protein</fullName>
    </submittedName>
</protein>
<dbReference type="PANTHER" id="PTHR45969">
    <property type="entry name" value="RING ZINC FINGER PROTEIN-RELATED"/>
    <property type="match status" value="1"/>
</dbReference>
<proteinExistence type="predicted"/>
<dbReference type="GO" id="GO:0008270">
    <property type="term" value="F:zinc ion binding"/>
    <property type="evidence" value="ECO:0007669"/>
    <property type="project" value="UniProtKB-KW"/>
</dbReference>
<evidence type="ECO:0000313" key="1">
    <source>
        <dbReference type="EMBL" id="PKI79240.1"/>
    </source>
</evidence>
<name>A0A2I0LF02_PUNGR</name>
<dbReference type="AlphaFoldDB" id="A0A2I0LF02"/>
<dbReference type="GO" id="GO:0016567">
    <property type="term" value="P:protein ubiquitination"/>
    <property type="evidence" value="ECO:0007669"/>
    <property type="project" value="TreeGrafter"/>
</dbReference>
<dbReference type="Proteomes" id="UP000233551">
    <property type="component" value="Unassembled WGS sequence"/>
</dbReference>
<dbReference type="SUPFAM" id="SSF57850">
    <property type="entry name" value="RING/U-box"/>
    <property type="match status" value="1"/>
</dbReference>